<organism evidence="2 3">
    <name type="scientific">Dactylellina haptotyla (strain CBS 200.50)</name>
    <name type="common">Nematode-trapping fungus</name>
    <name type="synonym">Monacrosporium haptotylum</name>
    <dbReference type="NCBI Taxonomy" id="1284197"/>
    <lineage>
        <taxon>Eukaryota</taxon>
        <taxon>Fungi</taxon>
        <taxon>Dikarya</taxon>
        <taxon>Ascomycota</taxon>
        <taxon>Pezizomycotina</taxon>
        <taxon>Orbiliomycetes</taxon>
        <taxon>Orbiliales</taxon>
        <taxon>Orbiliaceae</taxon>
        <taxon>Dactylellina</taxon>
    </lineage>
</organism>
<keyword evidence="1" id="KW-0732">Signal</keyword>
<gene>
    <name evidence="2" type="ORF">H072_2175</name>
</gene>
<dbReference type="OrthoDB" id="439917at2759"/>
<proteinExistence type="predicted"/>
<dbReference type="EMBL" id="AQGS01000063">
    <property type="protein sequence ID" value="EPS43919.1"/>
    <property type="molecule type" value="Genomic_DNA"/>
</dbReference>
<dbReference type="HOGENOM" id="CLU_325968_0_0_1"/>
<dbReference type="PANTHER" id="PTHR46967">
    <property type="entry name" value="INSULIN-LIKE GROWTH FACTOR BINDING PROTEIN,N-TERMINAL"/>
    <property type="match status" value="1"/>
</dbReference>
<dbReference type="AlphaFoldDB" id="S8AM25"/>
<dbReference type="OMA" id="METRSTC"/>
<protein>
    <submittedName>
        <fullName evidence="2">Uncharacterized protein</fullName>
    </submittedName>
</protein>
<reference evidence="3" key="2">
    <citation type="submission" date="2013-04" db="EMBL/GenBank/DDBJ databases">
        <title>Genomic mechanisms accounting for the adaptation to parasitism in nematode-trapping fungi.</title>
        <authorList>
            <person name="Ahren D.G."/>
        </authorList>
    </citation>
    <scope>NUCLEOTIDE SEQUENCE [LARGE SCALE GENOMIC DNA]</scope>
    <source>
        <strain evidence="3">CBS 200.50</strain>
    </source>
</reference>
<evidence type="ECO:0000256" key="1">
    <source>
        <dbReference type="SAM" id="SignalP"/>
    </source>
</evidence>
<reference evidence="2 3" key="1">
    <citation type="journal article" date="2013" name="PLoS Genet.">
        <title>Genomic mechanisms accounting for the adaptation to parasitism in nematode-trapping fungi.</title>
        <authorList>
            <person name="Meerupati T."/>
            <person name="Andersson K.M."/>
            <person name="Friman E."/>
            <person name="Kumar D."/>
            <person name="Tunlid A."/>
            <person name="Ahren D."/>
        </authorList>
    </citation>
    <scope>NUCLEOTIDE SEQUENCE [LARGE SCALE GENOMIC DNA]</scope>
    <source>
        <strain evidence="2 3">CBS 200.50</strain>
    </source>
</reference>
<dbReference type="Proteomes" id="UP000015100">
    <property type="component" value="Unassembled WGS sequence"/>
</dbReference>
<keyword evidence="3" id="KW-1185">Reference proteome</keyword>
<dbReference type="PANTHER" id="PTHR46967:SF2">
    <property type="entry name" value="SUSHI, VON WILLEBRAND FACTOR TYPE A, EGF AND PENTRAXIN DOMAIN-CONTAINING PROTEIN 1-LIKE"/>
    <property type="match status" value="1"/>
</dbReference>
<feature type="chain" id="PRO_5004548039" evidence="1">
    <location>
        <begin position="20"/>
        <end position="884"/>
    </location>
</feature>
<sequence>MRLLRLVPITVTGLGLSLGIAVEAAPGKPWKRESYDGDDASPSPGTVFTKPPYGYDYNIAASASKTTDPSSQTWGSHVSKYLPTCADWVLCYSCPGGYYCPSSLSEASPTPSSLVILPTCESWKACPECRGAYKCWKLKPTSTEFSVETTSSLLTINPTCYPWTYCYTCIGGYTCSNAPAASTTTVPDAVAYPTCSNYVLCPTCEEGYLCPSVSKGSGVSRHTEYLPTCSDFQPCATCDWGWRCPAPTPTKTYTMVITKGTLYTTVTEIIPGGYYGYSTGRPAVLSQGTSTYNWASYDQPTCADYVVCPTCDIGYYCPNSQPGATPPTPIYYLPPTSTTSPFPSFYPPPPCDNYVACPACFLGYYCPTLSTGAISSTKSKEPIKSYGVPRCDDYIVCPTCPLGYYCPDNTTTQSPSATLYYSPLSAASPRNSGYGSTNSNVAETKTTSVYNWAAYEQPTCSDYIFCPTCPSGYYCPPSTALTRASTPRPYGFPTCTDYIVCPTCDLGYYCPPAPKTTSIPKYYTPQPSQAPSTSRNAYLPPTTYYIGLPTTTLVVAPTCSEYVLCPVCPSGYYCPSSSPLATPTKDAGYYYPTPTSLESPTSTIPPCDVYVFCPECDLGYSCLITYTSSASSLGEYGSYSTVGTANPQLSNPYFGYGSQIPSSNIGSAYVTNSANTGYESATVPAPAVPTCAGYILCPTCPLGYYCVATAEPSFAYSTKYGTVPTGIVESVYSTAIIPPSYTPQSLCPGPKTVTVTKTRDVFHIYNTCGIDPYAILSSFTIPTVTITQCNPTNPVVPPYVPSTFISTSNTNFYTLPRPTDFSPLSLTNWGQGRPYSQGTPSPIPQTTTSCSFKPCDGGYYCETCPHKWYCPTPADSEPSNILYP</sequence>
<comment type="caution">
    <text evidence="2">The sequence shown here is derived from an EMBL/GenBank/DDBJ whole genome shotgun (WGS) entry which is preliminary data.</text>
</comment>
<evidence type="ECO:0000313" key="3">
    <source>
        <dbReference type="Proteomes" id="UP000015100"/>
    </source>
</evidence>
<accession>S8AM25</accession>
<name>S8AM25_DACHA</name>
<evidence type="ECO:0000313" key="2">
    <source>
        <dbReference type="EMBL" id="EPS43919.1"/>
    </source>
</evidence>
<feature type="signal peptide" evidence="1">
    <location>
        <begin position="1"/>
        <end position="19"/>
    </location>
</feature>
<dbReference type="STRING" id="1284197.S8AM25"/>